<keyword evidence="2" id="KW-0732">Signal</keyword>
<dbReference type="Gene3D" id="3.40.50.1820">
    <property type="entry name" value="alpha/beta hydrolase"/>
    <property type="match status" value="1"/>
</dbReference>
<dbReference type="SUPFAM" id="SSF53474">
    <property type="entry name" value="alpha/beta-Hydrolases"/>
    <property type="match status" value="1"/>
</dbReference>
<sequence length="302" mass="31908">MVSARVVRRVSVLTAIVAILLGIPAQAGAAPRPTSGVDEPTCRPSAAHPRPVVLVHGTWSNPTKTWEKLAPALRDQGYCVYTISYGKRETASLQNLLDLFGGDSIRESARMLGKFVDTVLTETGAAQVDIVGHSQGAVVARQYMKFDGGTTPSNPAANKVNTLVSLAGTNHGTSFNRNQFIGAVGEMLGIPVVRLAALAVGPSYVEQMIGSPFMNALNAGGDTQPGVRYVVVGTRDDNMVTPQERTFLTAGPGASVRNLWVQDGCPTAQVDHMQMTSDPRAIGIVLGALDPTWARTHPAPCP</sequence>
<dbReference type="PANTHER" id="PTHR32015:SF1">
    <property type="entry name" value="LIPASE"/>
    <property type="match status" value="1"/>
</dbReference>
<feature type="region of interest" description="Disordered" evidence="1">
    <location>
        <begin position="27"/>
        <end position="48"/>
    </location>
</feature>
<evidence type="ECO:0000313" key="3">
    <source>
        <dbReference type="EMBL" id="MCP2161405.1"/>
    </source>
</evidence>
<reference evidence="3 4" key="1">
    <citation type="submission" date="2022-06" db="EMBL/GenBank/DDBJ databases">
        <title>Genomic Encyclopedia of Archaeal and Bacterial Type Strains, Phase II (KMG-II): from individual species to whole genera.</title>
        <authorList>
            <person name="Goeker M."/>
        </authorList>
    </citation>
    <scope>NUCLEOTIDE SEQUENCE [LARGE SCALE GENOMIC DNA]</scope>
    <source>
        <strain evidence="3 4">DSM 45037</strain>
    </source>
</reference>
<evidence type="ECO:0000256" key="1">
    <source>
        <dbReference type="SAM" id="MobiDB-lite"/>
    </source>
</evidence>
<keyword evidence="4" id="KW-1185">Reference proteome</keyword>
<dbReference type="PANTHER" id="PTHR32015">
    <property type="entry name" value="FASTING INDUCED LIPASE"/>
    <property type="match status" value="1"/>
</dbReference>
<proteinExistence type="predicted"/>
<name>A0ABT1H2F0_9NOCA</name>
<dbReference type="InterPro" id="IPR029058">
    <property type="entry name" value="AB_hydrolase_fold"/>
</dbReference>
<evidence type="ECO:0000313" key="4">
    <source>
        <dbReference type="Proteomes" id="UP001205740"/>
    </source>
</evidence>
<gene>
    <name evidence="3" type="ORF">LX12_002600</name>
</gene>
<dbReference type="RefSeq" id="WP_253654963.1">
    <property type="nucleotide sequence ID" value="NZ_BAAAOE010000002.1"/>
</dbReference>
<evidence type="ECO:0000256" key="2">
    <source>
        <dbReference type="SAM" id="SignalP"/>
    </source>
</evidence>
<protein>
    <submittedName>
        <fullName evidence="3">Lipase (Class 2)</fullName>
    </submittedName>
</protein>
<organism evidence="3 4">
    <name type="scientific">Williamsia serinedens</name>
    <dbReference type="NCBI Taxonomy" id="391736"/>
    <lineage>
        <taxon>Bacteria</taxon>
        <taxon>Bacillati</taxon>
        <taxon>Actinomycetota</taxon>
        <taxon>Actinomycetes</taxon>
        <taxon>Mycobacteriales</taxon>
        <taxon>Nocardiaceae</taxon>
        <taxon>Williamsia</taxon>
    </lineage>
</organism>
<feature type="signal peptide" evidence="2">
    <location>
        <begin position="1"/>
        <end position="29"/>
    </location>
</feature>
<comment type="caution">
    <text evidence="3">The sequence shown here is derived from an EMBL/GenBank/DDBJ whole genome shotgun (WGS) entry which is preliminary data.</text>
</comment>
<dbReference type="InterPro" id="IPR002918">
    <property type="entry name" value="Lipase_EstA/Esterase_EstB"/>
</dbReference>
<dbReference type="Proteomes" id="UP001205740">
    <property type="component" value="Unassembled WGS sequence"/>
</dbReference>
<feature type="chain" id="PRO_5046860782" evidence="2">
    <location>
        <begin position="30"/>
        <end position="302"/>
    </location>
</feature>
<dbReference type="Pfam" id="PF01674">
    <property type="entry name" value="Lipase_2"/>
    <property type="match status" value="1"/>
</dbReference>
<accession>A0ABT1H2F0</accession>
<dbReference type="EMBL" id="JAMTCG010000004">
    <property type="protein sequence ID" value="MCP2161405.1"/>
    <property type="molecule type" value="Genomic_DNA"/>
</dbReference>